<proteinExistence type="predicted"/>
<feature type="domain" description="RapZ C-terminal" evidence="1">
    <location>
        <begin position="48"/>
        <end position="135"/>
    </location>
</feature>
<evidence type="ECO:0000313" key="2">
    <source>
        <dbReference type="EMBL" id="OSS49184.1"/>
    </source>
</evidence>
<dbReference type="OMA" id="ERIAQCV"/>
<evidence type="ECO:0000259" key="1">
    <source>
        <dbReference type="Pfam" id="PF22740"/>
    </source>
</evidence>
<dbReference type="AlphaFoldDB" id="A0A1Y2LZ49"/>
<accession>A0A1Y2LZ49</accession>
<name>A0A1Y2LZ49_EPING</name>
<dbReference type="InterPro" id="IPR029021">
    <property type="entry name" value="Prot-tyrosine_phosphatase-like"/>
</dbReference>
<keyword evidence="3" id="KW-1185">Reference proteome</keyword>
<dbReference type="SUPFAM" id="SSF52799">
    <property type="entry name" value="(Phosphotyrosine protein) phosphatases II"/>
    <property type="match status" value="1"/>
</dbReference>
<dbReference type="EMBL" id="KZ107844">
    <property type="protein sequence ID" value="OSS49184.1"/>
    <property type="molecule type" value="Genomic_DNA"/>
</dbReference>
<dbReference type="InParanoid" id="A0A1Y2LZ49"/>
<sequence length="161" mass="17932">MTAPLRPILKKPSPVPTVYLLTFSTDRVPAAQDFAILLDEHLAPQVELRYTIDARRFLVPPPYICGKYSGIADEMQDQILEDSTACGTINRVVDDLVDFIQDGGRETCVAIYCKAGTHRSVALAELIAQGVRQEIRDMKSEEGVKIVVRHVHRAKGPKDPY</sequence>
<reference evidence="2 3" key="1">
    <citation type="journal article" date="2017" name="Genome Announc.">
        <title>Genome sequence of the saprophytic ascomycete Epicoccum nigrum ICMP 19927 strain isolated from New Zealand.</title>
        <authorList>
            <person name="Fokin M."/>
            <person name="Fleetwood D."/>
            <person name="Weir B.S."/>
            <person name="Villas-Boas S.G."/>
        </authorList>
    </citation>
    <scope>NUCLEOTIDE SEQUENCE [LARGE SCALE GENOMIC DNA]</scope>
    <source>
        <strain evidence="2 3">ICMP 19927</strain>
    </source>
</reference>
<dbReference type="InterPro" id="IPR053931">
    <property type="entry name" value="RapZ_C"/>
</dbReference>
<dbReference type="Proteomes" id="UP000193240">
    <property type="component" value="Unassembled WGS sequence"/>
</dbReference>
<evidence type="ECO:0000313" key="3">
    <source>
        <dbReference type="Proteomes" id="UP000193240"/>
    </source>
</evidence>
<organism evidence="2 3">
    <name type="scientific">Epicoccum nigrum</name>
    <name type="common">Soil fungus</name>
    <name type="synonym">Epicoccum purpurascens</name>
    <dbReference type="NCBI Taxonomy" id="105696"/>
    <lineage>
        <taxon>Eukaryota</taxon>
        <taxon>Fungi</taxon>
        <taxon>Dikarya</taxon>
        <taxon>Ascomycota</taxon>
        <taxon>Pezizomycotina</taxon>
        <taxon>Dothideomycetes</taxon>
        <taxon>Pleosporomycetidae</taxon>
        <taxon>Pleosporales</taxon>
        <taxon>Pleosporineae</taxon>
        <taxon>Didymellaceae</taxon>
        <taxon>Epicoccum</taxon>
    </lineage>
</organism>
<gene>
    <name evidence="2" type="ORF">B5807_05395</name>
</gene>
<dbReference type="Pfam" id="PF22740">
    <property type="entry name" value="PapZ_C"/>
    <property type="match status" value="1"/>
</dbReference>
<protein>
    <recommendedName>
        <fullName evidence="1">RapZ C-terminal domain-containing protein</fullName>
    </recommendedName>
</protein>